<dbReference type="EMBL" id="ML993630">
    <property type="protein sequence ID" value="KAF2160045.1"/>
    <property type="molecule type" value="Genomic_DNA"/>
</dbReference>
<dbReference type="Proteomes" id="UP000799537">
    <property type="component" value="Unassembled WGS sequence"/>
</dbReference>
<feature type="compositionally biased region" description="Low complexity" evidence="1">
    <location>
        <begin position="286"/>
        <end position="317"/>
    </location>
</feature>
<feature type="region of interest" description="Disordered" evidence="1">
    <location>
        <begin position="211"/>
        <end position="466"/>
    </location>
</feature>
<feature type="compositionally biased region" description="Polar residues" evidence="1">
    <location>
        <begin position="234"/>
        <end position="284"/>
    </location>
</feature>
<feature type="compositionally biased region" description="Basic residues" evidence="1">
    <location>
        <begin position="444"/>
        <end position="461"/>
    </location>
</feature>
<protein>
    <submittedName>
        <fullName evidence="2">Uncharacterized protein</fullName>
    </submittedName>
</protein>
<proteinExistence type="predicted"/>
<dbReference type="RefSeq" id="XP_033660934.1">
    <property type="nucleotide sequence ID" value="XM_033814425.1"/>
</dbReference>
<feature type="compositionally biased region" description="Polar residues" evidence="1">
    <location>
        <begin position="1"/>
        <end position="15"/>
    </location>
</feature>
<feature type="region of interest" description="Disordered" evidence="1">
    <location>
        <begin position="1"/>
        <end position="46"/>
    </location>
</feature>
<evidence type="ECO:0000313" key="3">
    <source>
        <dbReference type="Proteomes" id="UP000799537"/>
    </source>
</evidence>
<gene>
    <name evidence="2" type="ORF">M409DRAFT_60303</name>
</gene>
<feature type="compositionally biased region" description="Basic residues" evidence="1">
    <location>
        <begin position="217"/>
        <end position="227"/>
    </location>
</feature>
<keyword evidence="3" id="KW-1185">Reference proteome</keyword>
<evidence type="ECO:0000313" key="2">
    <source>
        <dbReference type="EMBL" id="KAF2160045.1"/>
    </source>
</evidence>
<dbReference type="AlphaFoldDB" id="A0A6A6BZA0"/>
<accession>A0A6A6BZA0</accession>
<reference evidence="2" key="1">
    <citation type="journal article" date="2020" name="Stud. Mycol.">
        <title>101 Dothideomycetes genomes: a test case for predicting lifestyles and emergence of pathogens.</title>
        <authorList>
            <person name="Haridas S."/>
            <person name="Albert R."/>
            <person name="Binder M."/>
            <person name="Bloem J."/>
            <person name="Labutti K."/>
            <person name="Salamov A."/>
            <person name="Andreopoulos B."/>
            <person name="Baker S."/>
            <person name="Barry K."/>
            <person name="Bills G."/>
            <person name="Bluhm B."/>
            <person name="Cannon C."/>
            <person name="Castanera R."/>
            <person name="Culley D."/>
            <person name="Daum C."/>
            <person name="Ezra D."/>
            <person name="Gonzalez J."/>
            <person name="Henrissat B."/>
            <person name="Kuo A."/>
            <person name="Liang C."/>
            <person name="Lipzen A."/>
            <person name="Lutzoni F."/>
            <person name="Magnuson J."/>
            <person name="Mondo S."/>
            <person name="Nolan M."/>
            <person name="Ohm R."/>
            <person name="Pangilinan J."/>
            <person name="Park H.-J."/>
            <person name="Ramirez L."/>
            <person name="Alfaro M."/>
            <person name="Sun H."/>
            <person name="Tritt A."/>
            <person name="Yoshinaga Y."/>
            <person name="Zwiers L.-H."/>
            <person name="Turgeon B."/>
            <person name="Goodwin S."/>
            <person name="Spatafora J."/>
            <person name="Crous P."/>
            <person name="Grigoriev I."/>
        </authorList>
    </citation>
    <scope>NUCLEOTIDE SEQUENCE</scope>
    <source>
        <strain evidence="2">ATCC 36951</strain>
    </source>
</reference>
<name>A0A6A6BZA0_ZASCE</name>
<feature type="compositionally biased region" description="Polar residues" evidence="1">
    <location>
        <begin position="334"/>
        <end position="357"/>
    </location>
</feature>
<evidence type="ECO:0000256" key="1">
    <source>
        <dbReference type="SAM" id="MobiDB-lite"/>
    </source>
</evidence>
<organism evidence="2 3">
    <name type="scientific">Zasmidium cellare ATCC 36951</name>
    <dbReference type="NCBI Taxonomy" id="1080233"/>
    <lineage>
        <taxon>Eukaryota</taxon>
        <taxon>Fungi</taxon>
        <taxon>Dikarya</taxon>
        <taxon>Ascomycota</taxon>
        <taxon>Pezizomycotina</taxon>
        <taxon>Dothideomycetes</taxon>
        <taxon>Dothideomycetidae</taxon>
        <taxon>Mycosphaerellales</taxon>
        <taxon>Mycosphaerellaceae</taxon>
        <taxon>Zasmidium</taxon>
    </lineage>
</organism>
<dbReference type="GeneID" id="54567697"/>
<sequence length="843" mass="92411">MTISQTTSPYGTRSRSVLDGSMDGVVRSSQRHSEPLSEQSDVSHVEEEDCIQVGSASLPNVIKNAADHRMQALQDLRALWHRNVLEGDGGTQSSLDEELASSTDPGTLDALSSHIKTGMGSHCLNHAKQLATSPYNLSIFRLFALFGHDGVKSKWFLQALRDYIPYQPDFAIAFTTFHDQKRERQAGKTKLPGVDRKAEWVLSDITQAAKKMGYKLPQRRGRPAKNKRKDDVSSRPSMSSTQQAGVSSATGPSLPQDGVASNQQLARDSGESQAQATPVNDPPQNSHPAASLHSTSSPPSKSSLHAAASLHPATSLHPNPNRSCLTSPDPPAANNFTPQNLHLPASNNRLPDTNNTGDEQRAGTLPPLHSDDSSSDSTGNTEESDGDNDTDQQIPDPSHLLSFFRNNTPPPSRLETNVRRARHTKSSPAQQPHPDAQIVGSMRDKRKSVSSKGTPSKRQRRPSSIAATLENSWLDVLQPSSLATGITCHALQDGYWWTDSSIAPVTPPGETAKLVKLGNFISVGTFSGPEHSPDETKNPTKCKMRGFASLQISNMAITVFGLADADCDVAEQTMQALIQRPGIQELFQDKNTHTTSRCTFPAPNTTDQSHLFIAVMMGLAMNGCQPTSTPFVGAWEYCIRICVDLCASENLELETEEDITSLFDDQDFEDPPQVEPQDLANSTFEVLQADLQRHKELVRGQIAHITQVADQLQHIRSFLVTVRSRISDQSTYVTRLKAAISSIRDVQNHDPSQPTPDLVITFESRLRDLELTERKTAILEKLAGQMKSDLVVCSEKKQRIRETAKSLFQAKADQYESTAKAMRDRASLLEQEANGMRGMVDLD</sequence>
<feature type="compositionally biased region" description="Basic and acidic residues" evidence="1">
    <location>
        <begin position="31"/>
        <end position="45"/>
    </location>
</feature>